<keyword evidence="1" id="KW-1133">Transmembrane helix</keyword>
<name>A0ABP7HLY1_9PSEU</name>
<keyword evidence="3" id="KW-1185">Reference proteome</keyword>
<dbReference type="EMBL" id="BAABCM010000001">
    <property type="protein sequence ID" value="GAA3799034.1"/>
    <property type="molecule type" value="Genomic_DNA"/>
</dbReference>
<keyword evidence="1" id="KW-0472">Membrane</keyword>
<evidence type="ECO:0000313" key="2">
    <source>
        <dbReference type="EMBL" id="GAA3799034.1"/>
    </source>
</evidence>
<feature type="transmembrane region" description="Helical" evidence="1">
    <location>
        <begin position="12"/>
        <end position="35"/>
    </location>
</feature>
<accession>A0ABP7HLY1</accession>
<protein>
    <submittedName>
        <fullName evidence="2">Uncharacterized protein</fullName>
    </submittedName>
</protein>
<reference evidence="3" key="1">
    <citation type="journal article" date="2019" name="Int. J. Syst. Evol. Microbiol.">
        <title>The Global Catalogue of Microorganisms (GCM) 10K type strain sequencing project: providing services to taxonomists for standard genome sequencing and annotation.</title>
        <authorList>
            <consortium name="The Broad Institute Genomics Platform"/>
            <consortium name="The Broad Institute Genome Sequencing Center for Infectious Disease"/>
            <person name="Wu L."/>
            <person name="Ma J."/>
        </authorList>
    </citation>
    <scope>NUCLEOTIDE SEQUENCE [LARGE SCALE GENOMIC DNA]</scope>
    <source>
        <strain evidence="3">JCM 17017</strain>
    </source>
</reference>
<proteinExistence type="predicted"/>
<evidence type="ECO:0000313" key="3">
    <source>
        <dbReference type="Proteomes" id="UP001501624"/>
    </source>
</evidence>
<comment type="caution">
    <text evidence="2">The sequence shown here is derived from an EMBL/GenBank/DDBJ whole genome shotgun (WGS) entry which is preliminary data.</text>
</comment>
<keyword evidence="1" id="KW-0812">Transmembrane</keyword>
<organism evidence="2 3">
    <name type="scientific">Amycolatopsis tucumanensis</name>
    <dbReference type="NCBI Taxonomy" id="401106"/>
    <lineage>
        <taxon>Bacteria</taxon>
        <taxon>Bacillati</taxon>
        <taxon>Actinomycetota</taxon>
        <taxon>Actinomycetes</taxon>
        <taxon>Pseudonocardiales</taxon>
        <taxon>Pseudonocardiaceae</taxon>
        <taxon>Amycolatopsis</taxon>
    </lineage>
</organism>
<dbReference type="RefSeq" id="WP_237334946.1">
    <property type="nucleotide sequence ID" value="NZ_BAABCM010000001.1"/>
</dbReference>
<sequence>MPDKIIRRLRGGAAAVAVTVLLAPVHGMAVLVFLFSAERYDSSGQGGPFRSCTPDSLSCAGPNVPLMIGCVLVVAGGVLLAYWAGRRAARP</sequence>
<dbReference type="Proteomes" id="UP001501624">
    <property type="component" value="Unassembled WGS sequence"/>
</dbReference>
<feature type="transmembrane region" description="Helical" evidence="1">
    <location>
        <begin position="64"/>
        <end position="85"/>
    </location>
</feature>
<evidence type="ECO:0000256" key="1">
    <source>
        <dbReference type="SAM" id="Phobius"/>
    </source>
</evidence>
<gene>
    <name evidence="2" type="ORF">GCM10022380_15370</name>
</gene>